<accession>A0ABY6J569</accession>
<evidence type="ECO:0000259" key="8">
    <source>
        <dbReference type="PROSITE" id="PS50850"/>
    </source>
</evidence>
<gene>
    <name evidence="9" type="ORF">MKQ68_06570</name>
</gene>
<feature type="transmembrane region" description="Helical" evidence="7">
    <location>
        <begin position="56"/>
        <end position="74"/>
    </location>
</feature>
<dbReference type="InterPro" id="IPR036259">
    <property type="entry name" value="MFS_trans_sf"/>
</dbReference>
<keyword evidence="4 7" id="KW-0812">Transmembrane</keyword>
<dbReference type="Pfam" id="PF07690">
    <property type="entry name" value="MFS_1"/>
    <property type="match status" value="1"/>
</dbReference>
<keyword evidence="3" id="KW-1003">Cell membrane</keyword>
<dbReference type="RefSeq" id="WP_264282599.1">
    <property type="nucleotide sequence ID" value="NZ_CP107006.1"/>
</dbReference>
<dbReference type="EMBL" id="CP107006">
    <property type="protein sequence ID" value="UYQ94753.1"/>
    <property type="molecule type" value="Genomic_DNA"/>
</dbReference>
<organism evidence="9 10">
    <name type="scientific">Chitinophaga horti</name>
    <dbReference type="NCBI Taxonomy" id="2920382"/>
    <lineage>
        <taxon>Bacteria</taxon>
        <taxon>Pseudomonadati</taxon>
        <taxon>Bacteroidota</taxon>
        <taxon>Chitinophagia</taxon>
        <taxon>Chitinophagales</taxon>
        <taxon>Chitinophagaceae</taxon>
        <taxon>Chitinophaga</taxon>
    </lineage>
</organism>
<dbReference type="InterPro" id="IPR050171">
    <property type="entry name" value="MFS_Transporters"/>
</dbReference>
<dbReference type="PANTHER" id="PTHR23517">
    <property type="entry name" value="RESISTANCE PROTEIN MDTM, PUTATIVE-RELATED-RELATED"/>
    <property type="match status" value="1"/>
</dbReference>
<dbReference type="PANTHER" id="PTHR23517:SF3">
    <property type="entry name" value="INTEGRAL MEMBRANE TRANSPORT PROTEIN"/>
    <property type="match status" value="1"/>
</dbReference>
<evidence type="ECO:0000256" key="1">
    <source>
        <dbReference type="ARBA" id="ARBA00004651"/>
    </source>
</evidence>
<dbReference type="SUPFAM" id="SSF103473">
    <property type="entry name" value="MFS general substrate transporter"/>
    <property type="match status" value="1"/>
</dbReference>
<feature type="transmembrane region" description="Helical" evidence="7">
    <location>
        <begin position="172"/>
        <end position="192"/>
    </location>
</feature>
<evidence type="ECO:0000313" key="9">
    <source>
        <dbReference type="EMBL" id="UYQ94753.1"/>
    </source>
</evidence>
<feature type="transmembrane region" description="Helical" evidence="7">
    <location>
        <begin position="347"/>
        <end position="366"/>
    </location>
</feature>
<evidence type="ECO:0000256" key="6">
    <source>
        <dbReference type="ARBA" id="ARBA00023136"/>
    </source>
</evidence>
<evidence type="ECO:0000313" key="10">
    <source>
        <dbReference type="Proteomes" id="UP001162741"/>
    </source>
</evidence>
<dbReference type="InterPro" id="IPR011701">
    <property type="entry name" value="MFS"/>
</dbReference>
<feature type="domain" description="Major facilitator superfamily (MFS) profile" evidence="8">
    <location>
        <begin position="19"/>
        <end position="401"/>
    </location>
</feature>
<dbReference type="Proteomes" id="UP001162741">
    <property type="component" value="Chromosome"/>
</dbReference>
<keyword evidence="2" id="KW-0813">Transport</keyword>
<evidence type="ECO:0000256" key="7">
    <source>
        <dbReference type="SAM" id="Phobius"/>
    </source>
</evidence>
<evidence type="ECO:0000256" key="2">
    <source>
        <dbReference type="ARBA" id="ARBA00022448"/>
    </source>
</evidence>
<dbReference type="PROSITE" id="PS50850">
    <property type="entry name" value="MFS"/>
    <property type="match status" value="1"/>
</dbReference>
<evidence type="ECO:0000256" key="4">
    <source>
        <dbReference type="ARBA" id="ARBA00022692"/>
    </source>
</evidence>
<feature type="transmembrane region" description="Helical" evidence="7">
    <location>
        <begin position="252"/>
        <end position="277"/>
    </location>
</feature>
<feature type="transmembrane region" description="Helical" evidence="7">
    <location>
        <begin position="284"/>
        <end position="304"/>
    </location>
</feature>
<feature type="transmembrane region" description="Helical" evidence="7">
    <location>
        <begin position="20"/>
        <end position="44"/>
    </location>
</feature>
<feature type="transmembrane region" description="Helical" evidence="7">
    <location>
        <begin position="310"/>
        <end position="335"/>
    </location>
</feature>
<feature type="transmembrane region" description="Helical" evidence="7">
    <location>
        <begin position="149"/>
        <end position="166"/>
    </location>
</feature>
<proteinExistence type="predicted"/>
<feature type="transmembrane region" description="Helical" evidence="7">
    <location>
        <begin position="80"/>
        <end position="100"/>
    </location>
</feature>
<protein>
    <submittedName>
        <fullName evidence="9">MFS transporter</fullName>
    </submittedName>
</protein>
<keyword evidence="6 7" id="KW-0472">Membrane</keyword>
<evidence type="ECO:0000256" key="3">
    <source>
        <dbReference type="ARBA" id="ARBA00022475"/>
    </source>
</evidence>
<keyword evidence="10" id="KW-1185">Reference proteome</keyword>
<feature type="transmembrane region" description="Helical" evidence="7">
    <location>
        <begin position="378"/>
        <end position="397"/>
    </location>
</feature>
<evidence type="ECO:0000256" key="5">
    <source>
        <dbReference type="ARBA" id="ARBA00022989"/>
    </source>
</evidence>
<dbReference type="Gene3D" id="1.20.1250.20">
    <property type="entry name" value="MFS general substrate transporter like domains"/>
    <property type="match status" value="1"/>
</dbReference>
<dbReference type="InterPro" id="IPR020846">
    <property type="entry name" value="MFS_dom"/>
</dbReference>
<name>A0ABY6J569_9BACT</name>
<comment type="subcellular location">
    <subcellularLocation>
        <location evidence="1">Cell membrane</location>
        <topology evidence="1">Multi-pass membrane protein</topology>
    </subcellularLocation>
</comment>
<sequence>MLNKTIALYKGAYGGLTPSSWLLSLVLFINRCGNMVIPFMTVYLTQSLGFSLTNAGLVMACFGLGAVVGAYIGGKLTDTIGFAQVQFWSLFLNGLFFFGLGQVHSLHGIMLCIFCMSAVGEAFRPANAAAIVHYADDGSRTRAYSLNRLAVNLGFAIGPAIGGILASFSYELLFWTDGTTCIIAAFMIKFLLDPARASKGEAHHAKDAAILGGSAYRDKLYLVFIFLAMINAVCFFQMFTIVPVYFTEQMHMSKFLIGLCMGLNGFIIAAVEMLLIFKLEGRRHALVFIGYGLVLEAACFLGFVLMPKEIWVAFVFMGAITFGEILTLPFMNAFWISRCGAHNRGQYAALYTISYSVAHIVAPTLGARMVQWAGFTNWWLMTSVICLLTFVGFRWLYNKVVAETNGVQSPVHSSL</sequence>
<keyword evidence="5 7" id="KW-1133">Transmembrane helix</keyword>
<reference evidence="9" key="1">
    <citation type="submission" date="2022-10" db="EMBL/GenBank/DDBJ databases">
        <title>Chitinophaga sp. nov., isolated from soil.</title>
        <authorList>
            <person name="Jeon C.O."/>
        </authorList>
    </citation>
    <scope>NUCLEOTIDE SEQUENCE</scope>
    <source>
        <strain evidence="9">R8</strain>
    </source>
</reference>
<feature type="transmembrane region" description="Helical" evidence="7">
    <location>
        <begin position="220"/>
        <end position="246"/>
    </location>
</feature>